<protein>
    <submittedName>
        <fullName evidence="1">Uncharacterized protein</fullName>
    </submittedName>
</protein>
<proteinExistence type="predicted"/>
<accession>A0AAE0ZFA9</accession>
<dbReference type="EMBL" id="JAWDGP010004062">
    <property type="protein sequence ID" value="KAK3768277.1"/>
    <property type="molecule type" value="Genomic_DNA"/>
</dbReference>
<name>A0AAE0ZFA9_9GAST</name>
<comment type="caution">
    <text evidence="1">The sequence shown here is derived from an EMBL/GenBank/DDBJ whole genome shotgun (WGS) entry which is preliminary data.</text>
</comment>
<sequence length="103" mass="11638">MQESVGPALDNNNNTTTFCMSAINIPKYYEEVILICRETFDYAPDEKAITEFLDSPCFSHLDDVQLANSRGSMNILKDKKGNPQTYWLLAVGLGVLMVKRRFA</sequence>
<organism evidence="1 2">
    <name type="scientific">Elysia crispata</name>
    <name type="common">lettuce slug</name>
    <dbReference type="NCBI Taxonomy" id="231223"/>
    <lineage>
        <taxon>Eukaryota</taxon>
        <taxon>Metazoa</taxon>
        <taxon>Spiralia</taxon>
        <taxon>Lophotrochozoa</taxon>
        <taxon>Mollusca</taxon>
        <taxon>Gastropoda</taxon>
        <taxon>Heterobranchia</taxon>
        <taxon>Euthyneura</taxon>
        <taxon>Panpulmonata</taxon>
        <taxon>Sacoglossa</taxon>
        <taxon>Placobranchoidea</taxon>
        <taxon>Plakobranchidae</taxon>
        <taxon>Elysia</taxon>
    </lineage>
</organism>
<keyword evidence="2" id="KW-1185">Reference proteome</keyword>
<evidence type="ECO:0000313" key="2">
    <source>
        <dbReference type="Proteomes" id="UP001283361"/>
    </source>
</evidence>
<gene>
    <name evidence="1" type="ORF">RRG08_031069</name>
</gene>
<reference evidence="1" key="1">
    <citation type="journal article" date="2023" name="G3 (Bethesda)">
        <title>A reference genome for the long-term kleptoplast-retaining sea slug Elysia crispata morphotype clarki.</title>
        <authorList>
            <person name="Eastman K.E."/>
            <person name="Pendleton A.L."/>
            <person name="Shaikh M.A."/>
            <person name="Suttiyut T."/>
            <person name="Ogas R."/>
            <person name="Tomko P."/>
            <person name="Gavelis G."/>
            <person name="Widhalm J.R."/>
            <person name="Wisecaver J.H."/>
        </authorList>
    </citation>
    <scope>NUCLEOTIDE SEQUENCE</scope>
    <source>
        <strain evidence="1">ECLA1</strain>
    </source>
</reference>
<evidence type="ECO:0000313" key="1">
    <source>
        <dbReference type="EMBL" id="KAK3768277.1"/>
    </source>
</evidence>
<dbReference type="AlphaFoldDB" id="A0AAE0ZFA9"/>
<dbReference type="Proteomes" id="UP001283361">
    <property type="component" value="Unassembled WGS sequence"/>
</dbReference>